<dbReference type="SMART" id="SM00271">
    <property type="entry name" value="DnaJ"/>
    <property type="match status" value="1"/>
</dbReference>
<dbReference type="RefSeq" id="WP_284475401.1">
    <property type="nucleotide sequence ID" value="NZ_JASVEJ010000022.1"/>
</dbReference>
<keyword evidence="4" id="KW-0472">Membrane</keyword>
<dbReference type="InterPro" id="IPR036869">
    <property type="entry name" value="J_dom_sf"/>
</dbReference>
<keyword evidence="4" id="KW-1133">Transmembrane helix</keyword>
<dbReference type="SUPFAM" id="SSF50978">
    <property type="entry name" value="WD40 repeat-like"/>
    <property type="match status" value="1"/>
</dbReference>
<dbReference type="Pfam" id="PF00400">
    <property type="entry name" value="WD40"/>
    <property type="match status" value="6"/>
</dbReference>
<name>A0ABT7LYD6_9CYAN</name>
<feature type="transmembrane region" description="Helical" evidence="4">
    <location>
        <begin position="101"/>
        <end position="121"/>
    </location>
</feature>
<dbReference type="CDD" id="cd06257">
    <property type="entry name" value="DnaJ"/>
    <property type="match status" value="1"/>
</dbReference>
<dbReference type="InterPro" id="IPR001680">
    <property type="entry name" value="WD40_rpt"/>
</dbReference>
<dbReference type="PANTHER" id="PTHR19879:SF9">
    <property type="entry name" value="TRANSCRIPTION INITIATION FACTOR TFIID SUBUNIT 5"/>
    <property type="match status" value="1"/>
</dbReference>
<dbReference type="Gene3D" id="2.130.10.10">
    <property type="entry name" value="YVTN repeat-like/Quinoprotein amine dehydrogenase"/>
    <property type="match status" value="2"/>
</dbReference>
<feature type="transmembrane region" description="Helical" evidence="4">
    <location>
        <begin position="37"/>
        <end position="59"/>
    </location>
</feature>
<evidence type="ECO:0000256" key="2">
    <source>
        <dbReference type="ARBA" id="ARBA00022737"/>
    </source>
</evidence>
<evidence type="ECO:0000313" key="7">
    <source>
        <dbReference type="Proteomes" id="UP001230986"/>
    </source>
</evidence>
<feature type="repeat" description="WD" evidence="3">
    <location>
        <begin position="444"/>
        <end position="485"/>
    </location>
</feature>
<sequence length="587" mass="63264">MSPQSIGAGWIGSGTAAGAVINIAYGNAGLAFSGTAIKIGMTPFAMAGGAIAAASYGIFEATLTGDPTALLAAGVGGLSGATLSIQLGGVGLAFQGTAVQLGILPITLGGSVVGLAVYGLLKLLDAGNGGEAPFQLFERMATQWHDQINQQTAYQEALLELDSEYAEWQWIQKFAELELQEEFAALQQEIYSWQESLQAQWRTTPSLPSPMTSQTSTTWQCVQTLKTHAAPLNSVSLSEDGQRLATGHQDGSVSLWNVATGTCTYSFYGHSQEVLAVAVSSQQGIVVSAGGNRENRYQINSWNLATQTLLKSFFYPETAESHASVIYALAITPDGKTLVSASADRTIRLWDLKSGRGLRTLQGHEDSVNAIAISPEGQFLVSGSADKTVKIWSLKNAQTLHTLREHSGWVTTVAVSPNGLWLASGSTDKTVKLWNLQTGELLRTFNHAHTILSVAFAPNSDLLASAGPKGKIQLWQVETGELLDTLEGLDPVAFFPEGLTLLSGGKGRNLKLWQPGFNPSKYRQRSPELHQWWEVLGVEQTATPDRVKQAYRHLARQYHPDLNSSTQAKLKMQAINQAYRQFRAKDC</sequence>
<feature type="domain" description="J" evidence="5">
    <location>
        <begin position="531"/>
        <end position="587"/>
    </location>
</feature>
<dbReference type="PROSITE" id="PS50294">
    <property type="entry name" value="WD_REPEATS_REGION"/>
    <property type="match status" value="5"/>
</dbReference>
<dbReference type="Gene3D" id="1.10.287.110">
    <property type="entry name" value="DnaJ domain"/>
    <property type="match status" value="1"/>
</dbReference>
<feature type="transmembrane region" description="Helical" evidence="4">
    <location>
        <begin position="6"/>
        <end position="25"/>
    </location>
</feature>
<keyword evidence="2" id="KW-0677">Repeat</keyword>
<dbReference type="SUPFAM" id="SSF46565">
    <property type="entry name" value="Chaperone J-domain"/>
    <property type="match status" value="1"/>
</dbReference>
<dbReference type="PROSITE" id="PS50076">
    <property type="entry name" value="DNAJ_2"/>
    <property type="match status" value="1"/>
</dbReference>
<dbReference type="PROSITE" id="PS00678">
    <property type="entry name" value="WD_REPEATS_1"/>
    <property type="match status" value="3"/>
</dbReference>
<evidence type="ECO:0000259" key="5">
    <source>
        <dbReference type="PROSITE" id="PS50076"/>
    </source>
</evidence>
<accession>A0ABT7LYD6</accession>
<feature type="repeat" description="WD" evidence="3">
    <location>
        <begin position="403"/>
        <end position="444"/>
    </location>
</feature>
<dbReference type="Pfam" id="PF00226">
    <property type="entry name" value="DnaJ"/>
    <property type="match status" value="1"/>
</dbReference>
<evidence type="ECO:0000256" key="4">
    <source>
        <dbReference type="SAM" id="Phobius"/>
    </source>
</evidence>
<dbReference type="PANTHER" id="PTHR19879">
    <property type="entry name" value="TRANSCRIPTION INITIATION FACTOR TFIID"/>
    <property type="match status" value="1"/>
</dbReference>
<keyword evidence="7" id="KW-1185">Reference proteome</keyword>
<dbReference type="PROSITE" id="PS50082">
    <property type="entry name" value="WD_REPEATS_2"/>
    <property type="match status" value="5"/>
</dbReference>
<evidence type="ECO:0000256" key="1">
    <source>
        <dbReference type="ARBA" id="ARBA00022574"/>
    </source>
</evidence>
<feature type="repeat" description="WD" evidence="3">
    <location>
        <begin position="319"/>
        <end position="360"/>
    </location>
</feature>
<reference evidence="6 7" key="1">
    <citation type="submission" date="2023-06" db="EMBL/GenBank/DDBJ databases">
        <title>Whole genome sequence of Oscillatoria calcuttensis NRMC-F 0142.</title>
        <authorList>
            <person name="Shakena Fathima T."/>
            <person name="Muralitharan G."/>
            <person name="Thajuddin N."/>
        </authorList>
    </citation>
    <scope>NUCLEOTIDE SEQUENCE [LARGE SCALE GENOMIC DNA]</scope>
    <source>
        <strain evidence="6 7">NRMC-F 0142</strain>
    </source>
</reference>
<dbReference type="EMBL" id="JASVEJ010000022">
    <property type="protein sequence ID" value="MDL5057021.1"/>
    <property type="molecule type" value="Genomic_DNA"/>
</dbReference>
<dbReference type="InterPro" id="IPR019775">
    <property type="entry name" value="WD40_repeat_CS"/>
</dbReference>
<dbReference type="InterPro" id="IPR020472">
    <property type="entry name" value="WD40_PAC1"/>
</dbReference>
<dbReference type="SMART" id="SM00320">
    <property type="entry name" value="WD40"/>
    <property type="match status" value="7"/>
</dbReference>
<comment type="caution">
    <text evidence="6">The sequence shown here is derived from an EMBL/GenBank/DDBJ whole genome shotgun (WGS) entry which is preliminary data.</text>
</comment>
<dbReference type="CDD" id="cd00200">
    <property type="entry name" value="WD40"/>
    <property type="match status" value="1"/>
</dbReference>
<feature type="repeat" description="WD" evidence="3">
    <location>
        <begin position="361"/>
        <end position="402"/>
    </location>
</feature>
<feature type="repeat" description="WD" evidence="3">
    <location>
        <begin position="225"/>
        <end position="266"/>
    </location>
</feature>
<proteinExistence type="predicted"/>
<keyword evidence="4" id="KW-0812">Transmembrane</keyword>
<organism evidence="6 7">
    <name type="scientific">Geitlerinema calcuttense NRMC-F 0142</name>
    <dbReference type="NCBI Taxonomy" id="2922238"/>
    <lineage>
        <taxon>Bacteria</taxon>
        <taxon>Bacillati</taxon>
        <taxon>Cyanobacteriota</taxon>
        <taxon>Cyanophyceae</taxon>
        <taxon>Geitlerinematales</taxon>
        <taxon>Geitlerinemataceae</taxon>
        <taxon>Geitlerinema</taxon>
    </lineage>
</organism>
<dbReference type="PRINTS" id="PR00320">
    <property type="entry name" value="GPROTEINBRPT"/>
</dbReference>
<dbReference type="PRINTS" id="PR00625">
    <property type="entry name" value="JDOMAIN"/>
</dbReference>
<dbReference type="InterPro" id="IPR015943">
    <property type="entry name" value="WD40/YVTN_repeat-like_dom_sf"/>
</dbReference>
<feature type="transmembrane region" description="Helical" evidence="4">
    <location>
        <begin position="71"/>
        <end position="94"/>
    </location>
</feature>
<evidence type="ECO:0000256" key="3">
    <source>
        <dbReference type="PROSITE-ProRule" id="PRU00221"/>
    </source>
</evidence>
<protein>
    <submittedName>
        <fullName evidence="6">DnaJ domain-containing protein</fullName>
    </submittedName>
</protein>
<gene>
    <name evidence="6" type="ORF">QQ055_06020</name>
</gene>
<evidence type="ECO:0000313" key="6">
    <source>
        <dbReference type="EMBL" id="MDL5057021.1"/>
    </source>
</evidence>
<dbReference type="InterPro" id="IPR001623">
    <property type="entry name" value="DnaJ_domain"/>
</dbReference>
<keyword evidence="1 3" id="KW-0853">WD repeat</keyword>
<dbReference type="Proteomes" id="UP001230986">
    <property type="component" value="Unassembled WGS sequence"/>
</dbReference>
<dbReference type="InterPro" id="IPR036322">
    <property type="entry name" value="WD40_repeat_dom_sf"/>
</dbReference>